<evidence type="ECO:0000313" key="3">
    <source>
        <dbReference type="Proteomes" id="UP000095645"/>
    </source>
</evidence>
<dbReference type="Pfam" id="PF20040">
    <property type="entry name" value="DUF6442"/>
    <property type="match status" value="1"/>
</dbReference>
<name>A0A174BLA1_9FIRM</name>
<protein>
    <submittedName>
        <fullName evidence="2">Uncharacterized protein</fullName>
    </submittedName>
</protein>
<keyword evidence="1" id="KW-0812">Transmembrane</keyword>
<accession>A0A174BLA1</accession>
<reference evidence="2 3" key="1">
    <citation type="submission" date="2015-09" db="EMBL/GenBank/DDBJ databases">
        <authorList>
            <consortium name="Pathogen Informatics"/>
        </authorList>
    </citation>
    <scope>NUCLEOTIDE SEQUENCE [LARGE SCALE GENOMIC DNA]</scope>
    <source>
        <strain evidence="2 3">2789STDY5834861</strain>
    </source>
</reference>
<sequence>MDKEKILSQNKKENLYLDEYEKHIKLQGKSFGLMFVLFICILILLIKAVCKEPYYDIMTIIGSVAFGSMGYEAHISKNKSKFVIALFFLLFMGYYFYKFLMIGL</sequence>
<feature type="transmembrane region" description="Helical" evidence="1">
    <location>
        <begin position="83"/>
        <end position="102"/>
    </location>
</feature>
<dbReference type="Proteomes" id="UP000095645">
    <property type="component" value="Unassembled WGS sequence"/>
</dbReference>
<dbReference type="RefSeq" id="WP_009243022.1">
    <property type="nucleotide sequence ID" value="NZ_CYZP01000012.1"/>
</dbReference>
<dbReference type="EMBL" id="CYZP01000012">
    <property type="protein sequence ID" value="CUO00368.1"/>
    <property type="molecule type" value="Genomic_DNA"/>
</dbReference>
<feature type="transmembrane region" description="Helical" evidence="1">
    <location>
        <begin position="31"/>
        <end position="48"/>
    </location>
</feature>
<dbReference type="AlphaFoldDB" id="A0A174BLA1"/>
<gene>
    <name evidence="2" type="ORF">ERS852476_01632</name>
</gene>
<proteinExistence type="predicted"/>
<organism evidence="2 3">
    <name type="scientific">Blautia obeum</name>
    <dbReference type="NCBI Taxonomy" id="40520"/>
    <lineage>
        <taxon>Bacteria</taxon>
        <taxon>Bacillati</taxon>
        <taxon>Bacillota</taxon>
        <taxon>Clostridia</taxon>
        <taxon>Lachnospirales</taxon>
        <taxon>Lachnospiraceae</taxon>
        <taxon>Blautia</taxon>
    </lineage>
</organism>
<feature type="transmembrane region" description="Helical" evidence="1">
    <location>
        <begin position="54"/>
        <end position="71"/>
    </location>
</feature>
<evidence type="ECO:0000256" key="1">
    <source>
        <dbReference type="SAM" id="Phobius"/>
    </source>
</evidence>
<keyword evidence="1" id="KW-0472">Membrane</keyword>
<evidence type="ECO:0000313" key="2">
    <source>
        <dbReference type="EMBL" id="CUO00368.1"/>
    </source>
</evidence>
<keyword evidence="1" id="KW-1133">Transmembrane helix</keyword>
<dbReference type="InterPro" id="IPR045620">
    <property type="entry name" value="DUF6442"/>
</dbReference>